<accession>A0AC35F214</accession>
<organism evidence="1 2">
    <name type="scientific">Panagrolaimus sp. PS1159</name>
    <dbReference type="NCBI Taxonomy" id="55785"/>
    <lineage>
        <taxon>Eukaryota</taxon>
        <taxon>Metazoa</taxon>
        <taxon>Ecdysozoa</taxon>
        <taxon>Nematoda</taxon>
        <taxon>Chromadorea</taxon>
        <taxon>Rhabditida</taxon>
        <taxon>Tylenchina</taxon>
        <taxon>Panagrolaimomorpha</taxon>
        <taxon>Panagrolaimoidea</taxon>
        <taxon>Panagrolaimidae</taxon>
        <taxon>Panagrolaimus</taxon>
    </lineage>
</organism>
<dbReference type="Proteomes" id="UP000887580">
    <property type="component" value="Unplaced"/>
</dbReference>
<sequence>MVSREVRERTIKNLSVLKLKNEDTYKRALTLVNQSVNVVKDALLGQDTTDKKAAIYLVVSLTAASAEITTGDESGLTKSFAEALLECMKHSSESSMRLASRAIFYLIQTSKSYAVEIADLTMNACGEWLDDSQKPTDQQRLSTLIILRDFALFTRPYFLRKASYYFQHIFKIIREHKNHRHIACQSLHAALTVISQREHRQKNEWYKKCLDEAEKRIEGTSKEDALLSALLIYNEILRIGSAKSEYIRLGTNQEEHNNLAKTKSISNTNPVLWVMEETLPPIVESHTAQAMILERFKEILKAVNEARNYRSTKIMEILLELYPRIVSINVQYLPIRELFAVLLQGSSKNTQMLQCIGLISRHDPSNTRFMTKETMDQITKHIIAVRPKNGLKPADEPVFKALSNVIIAHGEEVTPKVKSILPQLFNIGLVESVIEVLHNIVKYLPQLVTESHDGLLELLWRTLMHSQRPSKFDAPKPPPSPSNSILFIKAEDVPTIRLALNALGSFDFQRHALQMFINFIAQGYLRCDQIDIRLAAIECCAKIVKPFVRIYDKTELPQKIDVYRLIRNVLEGLINLAVVDREVDVRLAVLKAFVSKDRDFLFHLAQRDMLDNLFMTLYDENPQIQEAAVGLLGVLAELNPAYVYPKLRRVILESIGQLSNSKITNLEEQSAKCIAVLAETSPKFVMPYMDSILSALEPHLSHEKRSVGVTFHVLNALSHLSHLGGMDIVKHLPLLFKPLLQYLQDSTSLSRRETSLKAMSGLCQSTAYVVDPYREHPELLDVLLRLLKTELNMNMRRLIIKTLGIVGALDPYTYKVFLGTVSSTRTRSTAVSLPSTPESDDPRHDIIKWINYEKCTLAQFYPAITIATLIQMIHDEALTPLHKQILNALCKIFEDIPKDNLKQYVHQVLPKLITLTESANQEFRQFYVIQFKQLAPLFQLNMKPYLKDIFKIIASTWTDYPEMSGLVIDLLAEIGKALGTEFSPFVSDLCPYLLAVVQMDTTKEKKLTEKALHCVSAINPCLDPHLHLIVPPVIYVIDDVENTVTESIRIVALKTLDNILHYHSIGERAPMVMQMWLRNIHIKNFHEPLMIILNLIVEQMWGQFVIYCDTVCAQLVKFKVSESMVIKYYEILKTVNPTKAAAVLQILPKEMSSNSSEYQKPIAGDSQMAYSPTGAKRIPLGSNSNERPSKPKNYQTVTEAMQNNRRKLMLPTTNKTETKRVPEKMISFDNLDHIWKPPISSTIREDWLLWMDIMRLECLKNSPANALNCCSQLAESHPPLAKELFHATFMSIWTHLTQHQQDNIALNFKEALEKCPYIEPIQAILNLSEFMDHCSAGPLPVNYPLLSKSASQVQAHAKALRYKELELWERASDYLDSDLSQMHAVADDCQQIITYAKKLNLDELALGVITYAKRLKMDVSGRWHEKLGQWETALQNYETEMSTLENLSETDMLDYKLRQMRCLEQLFQWRKLNEVASEFLSKKSKIDDYSGDREATERKQKILQVAARAAWTAQEWKKMSNITSKLNENTVEGAFLRAVVAVKEDNYPQAINYINKVRDTFDSELTAMAAESYERAYSAIVMAQHLTELEEAIEYKLVPERRTRIAVVWSRRLQGISLDVDQWHKALIVRQLVMSKNELRPMWIKFAGLCRKKGKPEIAARTLRNLIDAPEGADLHNIQLPYDRPQLTLAIIKQIWNENHRSNAIEKLEILTSQLMKALQSAPITPDQIQPIARVTAKCYVLLGDWQSSYGTHGHGIHSANASPSPSRHASVSSRIHTPTGSSHHGYYRNQKGGGHTSSILNYYLTATRLQHHWQKAWKRLAILYYDLVMDKARSDDGSSHLINPLLSDYSTFETQFEQSQANTSNVRTPHVQDSNDDTAAPRNFTVPSNEEHPANEWTDQNIPVYQDNQHQQFQKFRANEPPSPSHSIVIDSETIGYYAQEAVKCYFKAIQFSEGSSLEDTLRLFMLWVEHGNRKIVEDCIKDGIKIISPETWLEIAPQLITRLDLDDDVGKLIKELVTNVAKAHPHGLIYPLIAAKESKNAVRAAAAKDILATLSETNLLLVQQGQMLNHELIRCAILWHEQWHETLEEASKIFFHPDGPKDINQMLALMRPLHEKLNGGHQTLKEFSFIQTYYKELKEAFDYCEKYRRTNDHNDINGAWDIYYNVFRRISHQLRQLTSLDLNYVAPTLAAAKNLILCVPGTYDPNGRLIKIQSIDPILPVILSKQRPRKLTMRGDDGNEYVFLLKGHEDPRQDERVMQLFGLINTLILKDPETCRRDLTIQRYAIIALSQTSGLIGWVPNCDTLHALIKDYREKRNISISEENDKMQELCPGYHSSFERLTLMQKVEIFREALRKTKGNDLRDTLWMKSPTSEVWFDRRTNFTRSMACSSMVGYILGLGDRHPSNVMLDRLSGKIVHIDFGDCFEVAMRREKYPERVPFRLTRMLIHAMEVTGIEGNYRITCERILRLIRQNRFSILAVLEAFVYDPVVNWFKIPETGREAETNRRRNQSMYEVMDSHVRARSKEAIDRVKDKLNGYDFIPPHHNPSRDGIIKEMDVRIHVERLIEQATLAENLCQGYIGWCPFW</sequence>
<evidence type="ECO:0000313" key="2">
    <source>
        <dbReference type="WBParaSite" id="PS1159_v2.g1300.t1"/>
    </source>
</evidence>
<dbReference type="WBParaSite" id="PS1159_v2.g1300.t1">
    <property type="protein sequence ID" value="PS1159_v2.g1300.t1"/>
    <property type="gene ID" value="PS1159_v2.g1300"/>
</dbReference>
<protein>
    <submittedName>
        <fullName evidence="2">Serine/threonine-protein kinase TOR</fullName>
    </submittedName>
</protein>
<proteinExistence type="predicted"/>
<name>A0AC35F214_9BILA</name>
<reference evidence="2" key="1">
    <citation type="submission" date="2022-11" db="UniProtKB">
        <authorList>
            <consortium name="WormBaseParasite"/>
        </authorList>
    </citation>
    <scope>IDENTIFICATION</scope>
</reference>
<evidence type="ECO:0000313" key="1">
    <source>
        <dbReference type="Proteomes" id="UP000887580"/>
    </source>
</evidence>